<proteinExistence type="predicted"/>
<dbReference type="AlphaFoldDB" id="A0A9D0ZU30"/>
<protein>
    <submittedName>
        <fullName evidence="2">Uncharacterized protein</fullName>
    </submittedName>
</protein>
<accession>A0A9D0ZU30</accession>
<comment type="caution">
    <text evidence="2">The sequence shown here is derived from an EMBL/GenBank/DDBJ whole genome shotgun (WGS) entry which is preliminary data.</text>
</comment>
<evidence type="ECO:0000313" key="2">
    <source>
        <dbReference type="EMBL" id="HIQ95603.1"/>
    </source>
</evidence>
<organism evidence="2 3">
    <name type="scientific">Candidatus Limivivens merdigallinarum</name>
    <dbReference type="NCBI Taxonomy" id="2840859"/>
    <lineage>
        <taxon>Bacteria</taxon>
        <taxon>Bacillati</taxon>
        <taxon>Bacillota</taxon>
        <taxon>Clostridia</taxon>
        <taxon>Lachnospirales</taxon>
        <taxon>Lachnospiraceae</taxon>
        <taxon>Lachnospiraceae incertae sedis</taxon>
        <taxon>Candidatus Limivivens</taxon>
    </lineage>
</organism>
<evidence type="ECO:0000313" key="3">
    <source>
        <dbReference type="Proteomes" id="UP000886886"/>
    </source>
</evidence>
<dbReference type="Proteomes" id="UP000886886">
    <property type="component" value="Unassembled WGS sequence"/>
</dbReference>
<name>A0A9D0ZU30_9FIRM</name>
<feature type="region of interest" description="Disordered" evidence="1">
    <location>
        <begin position="1"/>
        <end position="33"/>
    </location>
</feature>
<feature type="compositionally biased region" description="Low complexity" evidence="1">
    <location>
        <begin position="16"/>
        <end position="28"/>
    </location>
</feature>
<dbReference type="EMBL" id="DVFT01000049">
    <property type="protein sequence ID" value="HIQ95603.1"/>
    <property type="molecule type" value="Genomic_DNA"/>
</dbReference>
<reference evidence="2" key="2">
    <citation type="journal article" date="2021" name="PeerJ">
        <title>Extensive microbial diversity within the chicken gut microbiome revealed by metagenomics and culture.</title>
        <authorList>
            <person name="Gilroy R."/>
            <person name="Ravi A."/>
            <person name="Getino M."/>
            <person name="Pursley I."/>
            <person name="Horton D.L."/>
            <person name="Alikhan N.F."/>
            <person name="Baker D."/>
            <person name="Gharbi K."/>
            <person name="Hall N."/>
            <person name="Watson M."/>
            <person name="Adriaenssens E.M."/>
            <person name="Foster-Nyarko E."/>
            <person name="Jarju S."/>
            <person name="Secka A."/>
            <person name="Antonio M."/>
            <person name="Oren A."/>
            <person name="Chaudhuri R.R."/>
            <person name="La Ragione R."/>
            <person name="Hildebrand F."/>
            <person name="Pallen M.J."/>
        </authorList>
    </citation>
    <scope>NUCLEOTIDE SEQUENCE</scope>
    <source>
        <strain evidence="2">ChiSjej3B21-11622</strain>
    </source>
</reference>
<sequence>MAVGKESIKRAANASAETGTKTRTTRAAKAVKETEAAEVKTAVVTPVDKEEEKAVAKAAAGSRPVQIKDELPVYLL</sequence>
<evidence type="ECO:0000256" key="1">
    <source>
        <dbReference type="SAM" id="MobiDB-lite"/>
    </source>
</evidence>
<gene>
    <name evidence="2" type="ORF">IAB26_03475</name>
</gene>
<reference evidence="2" key="1">
    <citation type="submission" date="2020-10" db="EMBL/GenBank/DDBJ databases">
        <authorList>
            <person name="Gilroy R."/>
        </authorList>
    </citation>
    <scope>NUCLEOTIDE SEQUENCE</scope>
    <source>
        <strain evidence="2">ChiSjej3B21-11622</strain>
    </source>
</reference>